<gene>
    <name evidence="2" type="ORF">GHT06_009397</name>
</gene>
<evidence type="ECO:0000313" key="3">
    <source>
        <dbReference type="Proteomes" id="UP000820818"/>
    </source>
</evidence>
<evidence type="ECO:0000256" key="1">
    <source>
        <dbReference type="SAM" id="SignalP"/>
    </source>
</evidence>
<dbReference type="AlphaFoldDB" id="A0AAD5Q3N0"/>
<feature type="chain" id="PRO_5042072412" evidence="1">
    <location>
        <begin position="18"/>
        <end position="80"/>
    </location>
</feature>
<dbReference type="PROSITE" id="PS51257">
    <property type="entry name" value="PROKAR_LIPOPROTEIN"/>
    <property type="match status" value="1"/>
</dbReference>
<comment type="caution">
    <text evidence="2">The sequence shown here is derived from an EMBL/GenBank/DDBJ whole genome shotgun (WGS) entry which is preliminary data.</text>
</comment>
<name>A0AAD5Q3N0_9CRUS</name>
<dbReference type="Proteomes" id="UP000820818">
    <property type="component" value="Linkage Group LG1"/>
</dbReference>
<keyword evidence="3" id="KW-1185">Reference proteome</keyword>
<proteinExistence type="predicted"/>
<protein>
    <submittedName>
        <fullName evidence="2">Uncharacterized protein</fullName>
    </submittedName>
</protein>
<reference evidence="2 3" key="1">
    <citation type="submission" date="2022-05" db="EMBL/GenBank/DDBJ databases">
        <title>A multi-omics perspective on studying reproductive biology in Daphnia sinensis.</title>
        <authorList>
            <person name="Jia J."/>
        </authorList>
    </citation>
    <scope>NUCLEOTIDE SEQUENCE [LARGE SCALE GENOMIC DNA]</scope>
    <source>
        <strain evidence="2 3">WSL</strain>
    </source>
</reference>
<organism evidence="2 3">
    <name type="scientific">Daphnia sinensis</name>
    <dbReference type="NCBI Taxonomy" id="1820382"/>
    <lineage>
        <taxon>Eukaryota</taxon>
        <taxon>Metazoa</taxon>
        <taxon>Ecdysozoa</taxon>
        <taxon>Arthropoda</taxon>
        <taxon>Crustacea</taxon>
        <taxon>Branchiopoda</taxon>
        <taxon>Diplostraca</taxon>
        <taxon>Cladocera</taxon>
        <taxon>Anomopoda</taxon>
        <taxon>Daphniidae</taxon>
        <taxon>Daphnia</taxon>
        <taxon>Daphnia similis group</taxon>
    </lineage>
</organism>
<sequence>MYVRLSIFLSLLVFACAAPAILFKNGDIPSKISASSALLLPPEFPLHEFAQPLGNGFEFSRLTGGNLDVKFNDRTESLKL</sequence>
<evidence type="ECO:0000313" key="2">
    <source>
        <dbReference type="EMBL" id="KAI9565605.1"/>
    </source>
</evidence>
<keyword evidence="1" id="KW-0732">Signal</keyword>
<accession>A0AAD5Q3N0</accession>
<feature type="signal peptide" evidence="1">
    <location>
        <begin position="1"/>
        <end position="17"/>
    </location>
</feature>
<dbReference type="EMBL" id="WJBH02000001">
    <property type="protein sequence ID" value="KAI9565605.1"/>
    <property type="molecule type" value="Genomic_DNA"/>
</dbReference>